<keyword evidence="1" id="KW-0328">Glycosyltransferase</keyword>
<dbReference type="CDD" id="cd03801">
    <property type="entry name" value="GT4_PimA-like"/>
    <property type="match status" value="1"/>
</dbReference>
<comment type="caution">
    <text evidence="4">The sequence shown here is derived from an EMBL/GenBank/DDBJ whole genome shotgun (WGS) entry which is preliminary data.</text>
</comment>
<sequence>MKKADGIRVVSQRVKKSLGQMGVAEEKISEVPIYTDNTVLLPERSPQGEVEGLEDPSMRPVKIGAYSGNKKIDKFIFLTVGRLVKVKNIKMQIEAMTETIKQRPDAELWIVGDGPERQKLKVKSYELKVESNIKFLGWQVDLENFYRQADVFLLTSNYEGWGLAAVEAASYGLPIIMTNVGCAGELIKDGINGLVVPVGDQKKLTEAMGQLIVDKELREALGQNAAKSVRNLLNKEENLALYKKSFEL</sequence>
<dbReference type="InterPro" id="IPR001296">
    <property type="entry name" value="Glyco_trans_1"/>
</dbReference>
<accession>A0A1G2FAV2</accession>
<dbReference type="AlphaFoldDB" id="A0A1G2FAV2"/>
<keyword evidence="2" id="KW-0808">Transferase</keyword>
<feature type="domain" description="Glycosyl transferase family 1" evidence="3">
    <location>
        <begin position="70"/>
        <end position="227"/>
    </location>
</feature>
<gene>
    <name evidence="4" type="ORF">A2174_02410</name>
</gene>
<evidence type="ECO:0000256" key="1">
    <source>
        <dbReference type="ARBA" id="ARBA00022676"/>
    </source>
</evidence>
<dbReference type="Pfam" id="PF00534">
    <property type="entry name" value="Glycos_transf_1"/>
    <property type="match status" value="1"/>
</dbReference>
<organism evidence="4 5">
    <name type="scientific">Candidatus Portnoybacteria bacterium RBG_13_41_18</name>
    <dbReference type="NCBI Taxonomy" id="1801991"/>
    <lineage>
        <taxon>Bacteria</taxon>
        <taxon>Candidatus Portnoyibacteriota</taxon>
    </lineage>
</organism>
<dbReference type="Gene3D" id="3.40.50.2000">
    <property type="entry name" value="Glycogen Phosphorylase B"/>
    <property type="match status" value="2"/>
</dbReference>
<proteinExistence type="predicted"/>
<dbReference type="Proteomes" id="UP000177725">
    <property type="component" value="Unassembled WGS sequence"/>
</dbReference>
<dbReference type="GO" id="GO:0016757">
    <property type="term" value="F:glycosyltransferase activity"/>
    <property type="evidence" value="ECO:0007669"/>
    <property type="project" value="UniProtKB-KW"/>
</dbReference>
<evidence type="ECO:0000259" key="3">
    <source>
        <dbReference type="Pfam" id="PF00534"/>
    </source>
</evidence>
<dbReference type="PANTHER" id="PTHR12526">
    <property type="entry name" value="GLYCOSYLTRANSFERASE"/>
    <property type="match status" value="1"/>
</dbReference>
<evidence type="ECO:0000313" key="5">
    <source>
        <dbReference type="Proteomes" id="UP000177725"/>
    </source>
</evidence>
<evidence type="ECO:0000256" key="2">
    <source>
        <dbReference type="ARBA" id="ARBA00022679"/>
    </source>
</evidence>
<reference evidence="4 5" key="1">
    <citation type="journal article" date="2016" name="Nat. Commun.">
        <title>Thousands of microbial genomes shed light on interconnected biogeochemical processes in an aquifer system.</title>
        <authorList>
            <person name="Anantharaman K."/>
            <person name="Brown C.T."/>
            <person name="Hug L.A."/>
            <person name="Sharon I."/>
            <person name="Castelle C.J."/>
            <person name="Probst A.J."/>
            <person name="Thomas B.C."/>
            <person name="Singh A."/>
            <person name="Wilkins M.J."/>
            <person name="Karaoz U."/>
            <person name="Brodie E.L."/>
            <person name="Williams K.H."/>
            <person name="Hubbard S.S."/>
            <person name="Banfield J.F."/>
        </authorList>
    </citation>
    <scope>NUCLEOTIDE SEQUENCE [LARGE SCALE GENOMIC DNA]</scope>
</reference>
<dbReference type="PANTHER" id="PTHR12526:SF510">
    <property type="entry name" value="D-INOSITOL 3-PHOSPHATE GLYCOSYLTRANSFERASE"/>
    <property type="match status" value="1"/>
</dbReference>
<dbReference type="EMBL" id="MHMV01000011">
    <property type="protein sequence ID" value="OGZ34770.1"/>
    <property type="molecule type" value="Genomic_DNA"/>
</dbReference>
<protein>
    <recommendedName>
        <fullName evidence="3">Glycosyl transferase family 1 domain-containing protein</fullName>
    </recommendedName>
</protein>
<name>A0A1G2FAV2_9BACT</name>
<dbReference type="SUPFAM" id="SSF53756">
    <property type="entry name" value="UDP-Glycosyltransferase/glycogen phosphorylase"/>
    <property type="match status" value="1"/>
</dbReference>
<evidence type="ECO:0000313" key="4">
    <source>
        <dbReference type="EMBL" id="OGZ34770.1"/>
    </source>
</evidence>